<keyword evidence="2" id="KW-0677">Repeat</keyword>
<dbReference type="SUPFAM" id="SSF81698">
    <property type="entry name" value="FF domain"/>
    <property type="match status" value="2"/>
</dbReference>
<feature type="domain" description="FF" evidence="4">
    <location>
        <begin position="431"/>
        <end position="485"/>
    </location>
</feature>
<dbReference type="Gene3D" id="3.40.50.300">
    <property type="entry name" value="P-loop containing nucleotide triphosphate hydrolases"/>
    <property type="match status" value="1"/>
</dbReference>
<dbReference type="SMART" id="SM00175">
    <property type="entry name" value="RAB"/>
    <property type="match status" value="1"/>
</dbReference>
<evidence type="ECO:0000259" key="5">
    <source>
        <dbReference type="PROSITE" id="PS51852"/>
    </source>
</evidence>
<dbReference type="InterPro" id="IPR039007">
    <property type="entry name" value="pG1"/>
</dbReference>
<dbReference type="InterPro" id="IPR051978">
    <property type="entry name" value="Rho-GAP_domain"/>
</dbReference>
<feature type="region of interest" description="Disordered" evidence="3">
    <location>
        <begin position="972"/>
        <end position="1062"/>
    </location>
</feature>
<feature type="compositionally biased region" description="Basic residues" evidence="3">
    <location>
        <begin position="1312"/>
        <end position="1325"/>
    </location>
</feature>
<feature type="region of interest" description="Disordered" evidence="3">
    <location>
        <begin position="1151"/>
        <end position="1235"/>
    </location>
</feature>
<dbReference type="InterPro" id="IPR027417">
    <property type="entry name" value="P-loop_NTPase"/>
</dbReference>
<gene>
    <name evidence="7" type="ORF">KUTeg_023695</name>
</gene>
<dbReference type="InterPro" id="IPR036517">
    <property type="entry name" value="FF_domain_sf"/>
</dbReference>
<feature type="compositionally biased region" description="Polar residues" evidence="3">
    <location>
        <begin position="1161"/>
        <end position="1190"/>
    </location>
</feature>
<feature type="compositionally biased region" description="Polar residues" evidence="3">
    <location>
        <begin position="1360"/>
        <end position="1372"/>
    </location>
</feature>
<evidence type="ECO:0000259" key="4">
    <source>
        <dbReference type="PROSITE" id="PS51676"/>
    </source>
</evidence>
<dbReference type="EMBL" id="JARBDR010000921">
    <property type="protein sequence ID" value="KAJ8299635.1"/>
    <property type="molecule type" value="Genomic_DNA"/>
</dbReference>
<feature type="compositionally biased region" description="Low complexity" evidence="3">
    <location>
        <begin position="1001"/>
        <end position="1012"/>
    </location>
</feature>
<dbReference type="SMART" id="SM00173">
    <property type="entry name" value="RAS"/>
    <property type="match status" value="1"/>
</dbReference>
<feature type="compositionally biased region" description="Basic and acidic residues" evidence="3">
    <location>
        <begin position="1453"/>
        <end position="1486"/>
    </location>
</feature>
<evidence type="ECO:0008006" key="9">
    <source>
        <dbReference type="Google" id="ProtNLM"/>
    </source>
</evidence>
<dbReference type="InterPro" id="IPR002713">
    <property type="entry name" value="FF_domain"/>
</dbReference>
<dbReference type="CDD" id="cd22207">
    <property type="entry name" value="pseudoGTPaseD_p190RhoGAP"/>
    <property type="match status" value="1"/>
</dbReference>
<reference evidence="7 8" key="1">
    <citation type="submission" date="2022-12" db="EMBL/GenBank/DDBJ databases">
        <title>Chromosome-level genome of Tegillarca granosa.</title>
        <authorList>
            <person name="Kim J."/>
        </authorList>
    </citation>
    <scope>NUCLEOTIDE SEQUENCE [LARGE SCALE GENOMIC DNA]</scope>
    <source>
        <strain evidence="7">Teg-2019</strain>
        <tissue evidence="7">Adductor muscle</tissue>
    </source>
</reference>
<dbReference type="PROSITE" id="PS51852">
    <property type="entry name" value="PG1"/>
    <property type="match status" value="1"/>
</dbReference>
<accession>A0ABQ9E810</accession>
<keyword evidence="1" id="KW-0343">GTPase activation</keyword>
<dbReference type="PROSITE" id="PS51676">
    <property type="entry name" value="FF"/>
    <property type="match status" value="1"/>
</dbReference>
<dbReference type="PANTHER" id="PTHR46005:SF4">
    <property type="entry name" value="RHO GTPASE-ACTIVATING PROTEIN 190"/>
    <property type="match status" value="1"/>
</dbReference>
<dbReference type="Pfam" id="PF16512">
    <property type="entry name" value="RhoGAP-FF1"/>
    <property type="match status" value="1"/>
</dbReference>
<dbReference type="InterPro" id="IPR045786">
    <property type="entry name" value="RhoGAP_pG1_pG2"/>
</dbReference>
<dbReference type="SUPFAM" id="SSF52540">
    <property type="entry name" value="P-loop containing nucleoside triphosphate hydrolases"/>
    <property type="match status" value="1"/>
</dbReference>
<comment type="caution">
    <text evidence="7">The sequence shown here is derived from an EMBL/GenBank/DDBJ whole genome shotgun (WGS) entry which is preliminary data.</text>
</comment>
<feature type="compositionally biased region" description="Polar residues" evidence="3">
    <location>
        <begin position="1202"/>
        <end position="1216"/>
    </location>
</feature>
<feature type="compositionally biased region" description="Basic and acidic residues" evidence="3">
    <location>
        <begin position="1300"/>
        <end position="1309"/>
    </location>
</feature>
<dbReference type="Pfam" id="PF19518">
    <property type="entry name" value="RhoGAP_pG1_pG2"/>
    <property type="match status" value="1"/>
</dbReference>
<keyword evidence="8" id="KW-1185">Reference proteome</keyword>
<feature type="compositionally biased region" description="Basic residues" evidence="3">
    <location>
        <begin position="1089"/>
        <end position="1098"/>
    </location>
</feature>
<evidence type="ECO:0000256" key="3">
    <source>
        <dbReference type="SAM" id="MobiDB-lite"/>
    </source>
</evidence>
<evidence type="ECO:0000259" key="6">
    <source>
        <dbReference type="PROSITE" id="PS51853"/>
    </source>
</evidence>
<dbReference type="InterPro" id="IPR057284">
    <property type="entry name" value="FF_RHG35_4th"/>
</dbReference>
<dbReference type="Pfam" id="PF23083">
    <property type="entry name" value="FF_RHG35_4th"/>
    <property type="match status" value="1"/>
</dbReference>
<dbReference type="PROSITE" id="PS51853">
    <property type="entry name" value="PG2"/>
    <property type="match status" value="1"/>
</dbReference>
<dbReference type="Proteomes" id="UP001217089">
    <property type="component" value="Unassembled WGS sequence"/>
</dbReference>
<feature type="region of interest" description="Disordered" evidence="3">
    <location>
        <begin position="1443"/>
        <end position="1486"/>
    </location>
</feature>
<feature type="compositionally biased region" description="Basic residues" evidence="3">
    <location>
        <begin position="1378"/>
        <end position="1389"/>
    </location>
</feature>
<protein>
    <recommendedName>
        <fullName evidence="9">Rho GTPase-activating protein 190</fullName>
    </recommendedName>
</protein>
<proteinExistence type="predicted"/>
<feature type="compositionally biased region" description="Polar residues" evidence="3">
    <location>
        <begin position="1392"/>
        <end position="1409"/>
    </location>
</feature>
<dbReference type="PANTHER" id="PTHR46005">
    <property type="entry name" value="RHO GTPASE-ACTIVATING PROTEIN 190"/>
    <property type="match status" value="1"/>
</dbReference>
<evidence type="ECO:0000313" key="8">
    <source>
        <dbReference type="Proteomes" id="UP001217089"/>
    </source>
</evidence>
<feature type="domain" description="PG2 pseudoGTPase" evidence="6">
    <location>
        <begin position="787"/>
        <end position="965"/>
    </location>
</feature>
<dbReference type="Gene3D" id="1.10.10.440">
    <property type="entry name" value="FF domain"/>
    <property type="match status" value="3"/>
</dbReference>
<evidence type="ECO:0000256" key="2">
    <source>
        <dbReference type="ARBA" id="ARBA00022737"/>
    </source>
</evidence>
<feature type="compositionally biased region" description="Basic and acidic residues" evidence="3">
    <location>
        <begin position="1349"/>
        <end position="1359"/>
    </location>
</feature>
<dbReference type="InterPro" id="IPR039006">
    <property type="entry name" value="RhoGAP_pG2"/>
</dbReference>
<dbReference type="InterPro" id="IPR032835">
    <property type="entry name" value="RhoGAP-FF1"/>
</dbReference>
<organism evidence="7 8">
    <name type="scientific">Tegillarca granosa</name>
    <name type="common">Malaysian cockle</name>
    <name type="synonym">Anadara granosa</name>
    <dbReference type="NCBI Taxonomy" id="220873"/>
    <lineage>
        <taxon>Eukaryota</taxon>
        <taxon>Metazoa</taxon>
        <taxon>Spiralia</taxon>
        <taxon>Lophotrochozoa</taxon>
        <taxon>Mollusca</taxon>
        <taxon>Bivalvia</taxon>
        <taxon>Autobranchia</taxon>
        <taxon>Pteriomorphia</taxon>
        <taxon>Arcoida</taxon>
        <taxon>Arcoidea</taxon>
        <taxon>Arcidae</taxon>
        <taxon>Tegillarca</taxon>
    </lineage>
</organism>
<dbReference type="InterPro" id="IPR001806">
    <property type="entry name" value="Small_GTPase"/>
</dbReference>
<feature type="region of interest" description="Disordered" evidence="3">
    <location>
        <begin position="1262"/>
        <end position="1421"/>
    </location>
</feature>
<feature type="region of interest" description="Disordered" evidence="3">
    <location>
        <begin position="1079"/>
        <end position="1100"/>
    </location>
</feature>
<evidence type="ECO:0000313" key="7">
    <source>
        <dbReference type="EMBL" id="KAJ8299635.1"/>
    </source>
</evidence>
<sequence>MAKKAEDRTFNISVIGLSGTEKEKGVVGVGKSCLCNRFIYSVADKYYREHISVLSQSDFAGRVINNDHFLYWGEVTKLDEGNHFTFHVIEQSEFIDDVSFQPFKTGRDPYLKRSVGTKVQSAEKLMYICKDQLGMETDSAYEQKLMPDGKLNIDGYICCFDVSRVEQRSLEHQVDFVSHLLTGAIKTKKPVVLVTTKNDEADERYVKEAEKLASRRENKTNIPLIGTSAHENVNVEQAFMVLAHMIDKSKTRPKITAVHEAFKQRREILDVATEAYKSLLRTNVQDPKATWNMVRKKLEKESDFGHYVDLFGSDSAKKLFRQHTKYLRDEQIRMREQHFIKRLPDVLQHFLPDLPTIADRAWTGCQRYILQHADFDQYFVNVCAEGESWKMTDDFLDNYQETRLPFDLLSSSEAETCFRNHLNALQAENRKLELKKNFKKLLEENHQVTPGKPLDDTYIFFVGKECYNDLKPYEREQVYKEHQRELESIAKHEFQELLWEKSEVFIRMLHTTDIYKTEDIKEIEHCMDTDVRYRRLDRLEEERKLMLYKHLGFMECPDSTKCYFQAKCAEALLQEAFAARAVIRPESHQPEVPEVTEKTIKPLNLVLLGNEGLATELYKEIRNIDNFQDEFHYGDTIYSLDYRPIEEDVSRDYNAFATANFQPHGCLCVYSSHHSFEYVQSSLETTLLTDLRRDDNTPTLQSFPIVIIHAFNHQASEKEQYILSEYGQTLAKRLQCAFIDIPRDEYVMDHSKFSHVQIKDALSALVSGSRYGTHSRSWSEDLEPDLRIGMCIMCGDPFPVDVPLGPLFNSNPTNVDDSHLFITLETNLDNNPDFAKQKIEVSIGSYHSFVSKIFKPTEEEEDLLYHGFILVFSTKRKASFCIMKAFAEALRTQMSIMPILILAVTDTAVGATIFFTDEFSQNMISEGNKVADNLGAEFKMTTANFQQQAPIYIPFLKEAWLKHDEITESFYCEPSSPPAYDEHIDRRPPAPLPNQFDPYQTTKSSTSNSQSTEDSEPIYDQPHRPLLSDSEHERPSSTSPPPFSSGHHHHHHPPPRSEHYNVNDTRHSELLVKPSMIKKRQGTNADCHHQHHHHHKEQYRKSYPAIEADIAKLQSAMSMEQTDIDREPHYQVRKSCSMKLGKAVKEEEEAWALNESRGTKKGSTFPSDGRQNSKDNGSWSEQSRHASTGSRDSEEIVWEQNELYSSSSTFRPSTNQRKSHLYGSSRPKSKGSIQAPLAIPEPIEIAADYATVQDFITDENDYDTVNDALPEGHLQRIKSTSSRKKDKDGTEDSEDSEFSSLERDRKDPYARVNRKPTPHKKRSKQKSQDSQVFNVFPDDKHVTGRHLSIGRDHPDRERSNSPSEGSEGTSDEVQLVPKGKKRSFRKKANWRSYGSESSSHGTFSPQLSDENLLGSPTGHMYEPVQEKFGTITGTTWSMASSVDGEVDLNDSGNWKDKKYQKDTLRKQKKEEKRIMDAEKRRQKEEG</sequence>
<dbReference type="SMART" id="SM00441">
    <property type="entry name" value="FF"/>
    <property type="match status" value="2"/>
</dbReference>
<evidence type="ECO:0000256" key="1">
    <source>
        <dbReference type="ARBA" id="ARBA00022468"/>
    </source>
</evidence>
<dbReference type="Pfam" id="PF00071">
    <property type="entry name" value="Ras"/>
    <property type="match status" value="1"/>
</dbReference>
<feature type="domain" description="PG1 pseudoGTPase" evidence="5">
    <location>
        <begin position="597"/>
        <end position="775"/>
    </location>
</feature>
<name>A0ABQ9E810_TEGGR</name>